<keyword evidence="3" id="KW-1185">Reference proteome</keyword>
<dbReference type="STRING" id="1884261.A0A5C3QE68"/>
<dbReference type="CDD" id="cd00174">
    <property type="entry name" value="SH3"/>
    <property type="match status" value="1"/>
</dbReference>
<dbReference type="SUPFAM" id="SSF50044">
    <property type="entry name" value="SH3-domain"/>
    <property type="match status" value="1"/>
</dbReference>
<dbReference type="AlphaFoldDB" id="A0A5C3QE68"/>
<dbReference type="Proteomes" id="UP000305067">
    <property type="component" value="Unassembled WGS sequence"/>
</dbReference>
<accession>A0A5C3QE68</accession>
<feature type="signal peptide" evidence="1">
    <location>
        <begin position="1"/>
        <end position="17"/>
    </location>
</feature>
<protein>
    <recommendedName>
        <fullName evidence="4">SH3 domain-containing protein</fullName>
    </recommendedName>
</protein>
<feature type="chain" id="PRO_5022805606" description="SH3 domain-containing protein" evidence="1">
    <location>
        <begin position="18"/>
        <end position="160"/>
    </location>
</feature>
<dbReference type="EMBL" id="ML178831">
    <property type="protein sequence ID" value="TFK99846.1"/>
    <property type="molecule type" value="Genomic_DNA"/>
</dbReference>
<gene>
    <name evidence="2" type="ORF">BDV98DRAFT_583838</name>
</gene>
<keyword evidence="1" id="KW-0732">Signal</keyword>
<organism evidence="2 3">
    <name type="scientific">Pterulicium gracile</name>
    <dbReference type="NCBI Taxonomy" id="1884261"/>
    <lineage>
        <taxon>Eukaryota</taxon>
        <taxon>Fungi</taxon>
        <taxon>Dikarya</taxon>
        <taxon>Basidiomycota</taxon>
        <taxon>Agaricomycotina</taxon>
        <taxon>Agaricomycetes</taxon>
        <taxon>Agaricomycetidae</taxon>
        <taxon>Agaricales</taxon>
        <taxon>Pleurotineae</taxon>
        <taxon>Pterulaceae</taxon>
        <taxon>Pterulicium</taxon>
    </lineage>
</organism>
<evidence type="ECO:0000313" key="2">
    <source>
        <dbReference type="EMBL" id="TFK99846.1"/>
    </source>
</evidence>
<dbReference type="OrthoDB" id="19092at2759"/>
<dbReference type="Gene3D" id="2.30.30.40">
    <property type="entry name" value="SH3 Domains"/>
    <property type="match status" value="1"/>
</dbReference>
<name>A0A5C3QE68_9AGAR</name>
<proteinExistence type="predicted"/>
<evidence type="ECO:0008006" key="4">
    <source>
        <dbReference type="Google" id="ProtNLM"/>
    </source>
</evidence>
<evidence type="ECO:0000313" key="3">
    <source>
        <dbReference type="Proteomes" id="UP000305067"/>
    </source>
</evidence>
<evidence type="ECO:0000256" key="1">
    <source>
        <dbReference type="SAM" id="SignalP"/>
    </source>
</evidence>
<dbReference type="InterPro" id="IPR036028">
    <property type="entry name" value="SH3-like_dom_sf"/>
</dbReference>
<reference evidence="2 3" key="1">
    <citation type="journal article" date="2019" name="Nat. Ecol. Evol.">
        <title>Megaphylogeny resolves global patterns of mushroom evolution.</title>
        <authorList>
            <person name="Varga T."/>
            <person name="Krizsan K."/>
            <person name="Foldi C."/>
            <person name="Dima B."/>
            <person name="Sanchez-Garcia M."/>
            <person name="Sanchez-Ramirez S."/>
            <person name="Szollosi G.J."/>
            <person name="Szarkandi J.G."/>
            <person name="Papp V."/>
            <person name="Albert L."/>
            <person name="Andreopoulos W."/>
            <person name="Angelini C."/>
            <person name="Antonin V."/>
            <person name="Barry K.W."/>
            <person name="Bougher N.L."/>
            <person name="Buchanan P."/>
            <person name="Buyck B."/>
            <person name="Bense V."/>
            <person name="Catcheside P."/>
            <person name="Chovatia M."/>
            <person name="Cooper J."/>
            <person name="Damon W."/>
            <person name="Desjardin D."/>
            <person name="Finy P."/>
            <person name="Geml J."/>
            <person name="Haridas S."/>
            <person name="Hughes K."/>
            <person name="Justo A."/>
            <person name="Karasinski D."/>
            <person name="Kautmanova I."/>
            <person name="Kiss B."/>
            <person name="Kocsube S."/>
            <person name="Kotiranta H."/>
            <person name="LaButti K.M."/>
            <person name="Lechner B.E."/>
            <person name="Liimatainen K."/>
            <person name="Lipzen A."/>
            <person name="Lukacs Z."/>
            <person name="Mihaltcheva S."/>
            <person name="Morgado L.N."/>
            <person name="Niskanen T."/>
            <person name="Noordeloos M.E."/>
            <person name="Ohm R.A."/>
            <person name="Ortiz-Santana B."/>
            <person name="Ovrebo C."/>
            <person name="Racz N."/>
            <person name="Riley R."/>
            <person name="Savchenko A."/>
            <person name="Shiryaev A."/>
            <person name="Soop K."/>
            <person name="Spirin V."/>
            <person name="Szebenyi C."/>
            <person name="Tomsovsky M."/>
            <person name="Tulloss R.E."/>
            <person name="Uehling J."/>
            <person name="Grigoriev I.V."/>
            <person name="Vagvolgyi C."/>
            <person name="Papp T."/>
            <person name="Martin F.M."/>
            <person name="Miettinen O."/>
            <person name="Hibbett D.S."/>
            <person name="Nagy L.G."/>
        </authorList>
    </citation>
    <scope>NUCLEOTIDE SEQUENCE [LARGE SCALE GENOMIC DNA]</scope>
    <source>
        <strain evidence="2 3">CBS 309.79</strain>
    </source>
</reference>
<sequence>MLMLAFSLGFLFAIVSTAPSQGHLNTDSLQAMHDYNATTDQEFDLKTGDVIAVMETPWETTWKGELLDRSRRQRGRTEFPSQSQFDIPSVVITILSDSTYGCRAAHHTPIPTSIRNCPFRRCSGVRRRALKLEGAIRREPITGDAIVVYHSTKFKEEAFN</sequence>